<evidence type="ECO:0000256" key="1">
    <source>
        <dbReference type="SAM" id="SignalP"/>
    </source>
</evidence>
<dbReference type="PaxDb" id="5507-FOXG_02787P0"/>
<dbReference type="AlphaFoldDB" id="F9F9Q5"/>
<gene>
    <name evidence="2" type="ORF">FOXB_03130</name>
</gene>
<keyword evidence="1" id="KW-0732">Signal</keyword>
<accession>F9F9Q5</accession>
<name>F9F9Q5_FUSOF</name>
<organism evidence="2">
    <name type="scientific">Fusarium oxysporum (strain Fo5176)</name>
    <name type="common">Fusarium vascular wilt</name>
    <dbReference type="NCBI Taxonomy" id="660025"/>
    <lineage>
        <taxon>Eukaryota</taxon>
        <taxon>Fungi</taxon>
        <taxon>Dikarya</taxon>
        <taxon>Ascomycota</taxon>
        <taxon>Pezizomycotina</taxon>
        <taxon>Sordariomycetes</taxon>
        <taxon>Hypocreomycetidae</taxon>
        <taxon>Hypocreales</taxon>
        <taxon>Nectriaceae</taxon>
        <taxon>Fusarium</taxon>
        <taxon>Fusarium oxysporum species complex</taxon>
    </lineage>
</organism>
<protein>
    <submittedName>
        <fullName evidence="2">Uncharacterized protein</fullName>
    </submittedName>
</protein>
<evidence type="ECO:0000313" key="2">
    <source>
        <dbReference type="EMBL" id="EGU86371.1"/>
    </source>
</evidence>
<dbReference type="EMBL" id="AFQF01001061">
    <property type="protein sequence ID" value="EGU86371.1"/>
    <property type="molecule type" value="Genomic_DNA"/>
</dbReference>
<feature type="signal peptide" evidence="1">
    <location>
        <begin position="1"/>
        <end position="17"/>
    </location>
</feature>
<sequence length="235" mass="26357">MKFSIASTLLLANGIAAMPWSSLNAKQSSSEEITLRIQVSQPSSKSTFSPNHKGIVNVHNYEVCLKVCWPEEPTCPNGWNPKKFVCYLVVTKTNFLLTGFRETETILAGPAARRLAMMMISEYQISQGLRQLGYKYDMKTKRIWIASTHSPLISVEQALLQESGDSWHVRSEVRQVLALHSSFLEISGRMQLGRLGIEAKIAALGFNIGPTSSPSHYQHRQWVVGLGQFWSLEFV</sequence>
<comment type="caution">
    <text evidence="2">The sequence shown here is derived from an EMBL/GenBank/DDBJ whole genome shotgun (WGS) entry which is preliminary data.</text>
</comment>
<reference evidence="2" key="1">
    <citation type="journal article" date="2012" name="Mol. Plant Microbe Interact.">
        <title>A highly conserved effector in Fusarium oxysporum is required for full virulence on Arabidopsis.</title>
        <authorList>
            <person name="Thatcher L.F."/>
            <person name="Gardiner D.M."/>
            <person name="Kazan K."/>
            <person name="Manners J."/>
        </authorList>
    </citation>
    <scope>NUCLEOTIDE SEQUENCE [LARGE SCALE GENOMIC DNA]</scope>
    <source>
        <strain evidence="2">Fo5176</strain>
    </source>
</reference>
<proteinExistence type="predicted"/>
<feature type="chain" id="PRO_5003382951" evidence="1">
    <location>
        <begin position="18"/>
        <end position="235"/>
    </location>
</feature>
<dbReference type="OrthoDB" id="3440400at2759"/>